<feature type="domain" description="NIF system FeS cluster assembly NifU N-terminal" evidence="1">
    <location>
        <begin position="32"/>
        <end position="131"/>
    </location>
</feature>
<dbReference type="CDD" id="cd06664">
    <property type="entry name" value="IscU_like"/>
    <property type="match status" value="1"/>
</dbReference>
<dbReference type="GO" id="GO:0051536">
    <property type="term" value="F:iron-sulfur cluster binding"/>
    <property type="evidence" value="ECO:0007669"/>
    <property type="project" value="InterPro"/>
</dbReference>
<dbReference type="InterPro" id="IPR002871">
    <property type="entry name" value="NIF_FeS_clus_asmbl_NifU_N"/>
</dbReference>
<proteinExistence type="predicted"/>
<evidence type="ECO:0000259" key="1">
    <source>
        <dbReference type="Pfam" id="PF01592"/>
    </source>
</evidence>
<dbReference type="Proteomes" id="UP000481339">
    <property type="component" value="Unassembled WGS sequence"/>
</dbReference>
<keyword evidence="3" id="KW-1185">Reference proteome</keyword>
<dbReference type="NCBIfam" id="TIGR01994">
    <property type="entry name" value="SUF_scaf_2"/>
    <property type="match status" value="1"/>
</dbReference>
<organism evidence="2 3">
    <name type="scientific">Pseudoclavibacter caeni</name>
    <dbReference type="NCBI Taxonomy" id="908846"/>
    <lineage>
        <taxon>Bacteria</taxon>
        <taxon>Bacillati</taxon>
        <taxon>Actinomycetota</taxon>
        <taxon>Actinomycetes</taxon>
        <taxon>Micrococcales</taxon>
        <taxon>Microbacteriaceae</taxon>
        <taxon>Pseudoclavibacter</taxon>
    </lineage>
</organism>
<dbReference type="GO" id="GO:0005506">
    <property type="term" value="F:iron ion binding"/>
    <property type="evidence" value="ECO:0007669"/>
    <property type="project" value="InterPro"/>
</dbReference>
<accession>A0A7C8FR61</accession>
<dbReference type="SUPFAM" id="SSF82649">
    <property type="entry name" value="SufE/NifU"/>
    <property type="match status" value="1"/>
</dbReference>
<dbReference type="Pfam" id="PF01592">
    <property type="entry name" value="NifU_N"/>
    <property type="match status" value="1"/>
</dbReference>
<name>A0A7C8FR61_9MICO</name>
<dbReference type="RefSeq" id="WP_158036129.1">
    <property type="nucleotide sequence ID" value="NZ_BAAAZV010000017.1"/>
</dbReference>
<protein>
    <submittedName>
        <fullName evidence="2">SUF system NifU family Fe-S cluster assembly protein</fullName>
    </submittedName>
</protein>
<dbReference type="AlphaFoldDB" id="A0A7C8FR61"/>
<reference evidence="2 3" key="1">
    <citation type="submission" date="2019-09" db="EMBL/GenBank/DDBJ databases">
        <title>Phylogeny of genus Pseudoclavibacter and closely related genus.</title>
        <authorList>
            <person name="Li Y."/>
        </authorList>
    </citation>
    <scope>NUCLEOTIDE SEQUENCE [LARGE SCALE GENOMIC DNA]</scope>
    <source>
        <strain evidence="2 3">JCM 16921</strain>
    </source>
</reference>
<gene>
    <name evidence="2" type="ORF">F8O02_04895</name>
</gene>
<dbReference type="EMBL" id="WBKA01000003">
    <property type="protein sequence ID" value="KAB1632351.1"/>
    <property type="molecule type" value="Genomic_DNA"/>
</dbReference>
<evidence type="ECO:0000313" key="3">
    <source>
        <dbReference type="Proteomes" id="UP000481339"/>
    </source>
</evidence>
<dbReference type="Gene3D" id="3.90.1010.10">
    <property type="match status" value="1"/>
</dbReference>
<dbReference type="PANTHER" id="PTHR10093">
    <property type="entry name" value="IRON-SULFUR CLUSTER ASSEMBLY ENZYME NIFU HOMOLOG"/>
    <property type="match status" value="1"/>
</dbReference>
<dbReference type="GO" id="GO:0016226">
    <property type="term" value="P:iron-sulfur cluster assembly"/>
    <property type="evidence" value="ECO:0007669"/>
    <property type="project" value="InterPro"/>
</dbReference>
<evidence type="ECO:0000313" key="2">
    <source>
        <dbReference type="EMBL" id="KAB1632351.1"/>
    </source>
</evidence>
<comment type="caution">
    <text evidence="2">The sequence shown here is derived from an EMBL/GenBank/DDBJ whole genome shotgun (WGS) entry which is preliminary data.</text>
</comment>
<dbReference type="OrthoDB" id="9804157at2"/>
<sequence length="148" mass="16078">MSGLQDLYQTVILEEARERRGGDRYGEGGWSGHSHQVNPTCGDELTLGVRLDDDGRIAAIGWEGDGCSISMASASLMTDLLEGRTVAEALELIAEFRRVMHSRGAEEPDPERFGDAVALGGVSRYVMRVKCAMLGWVALEDALHRAEA</sequence>